<feature type="transmembrane region" description="Helical" evidence="5">
    <location>
        <begin position="47"/>
        <end position="67"/>
    </location>
</feature>
<evidence type="ECO:0000256" key="4">
    <source>
        <dbReference type="ARBA" id="ARBA00023136"/>
    </source>
</evidence>
<dbReference type="Pfam" id="PF07291">
    <property type="entry name" value="MauE"/>
    <property type="match status" value="1"/>
</dbReference>
<feature type="transmembrane region" description="Helical" evidence="5">
    <location>
        <begin position="6"/>
        <end position="26"/>
    </location>
</feature>
<evidence type="ECO:0000256" key="3">
    <source>
        <dbReference type="ARBA" id="ARBA00022989"/>
    </source>
</evidence>
<evidence type="ECO:0000313" key="8">
    <source>
        <dbReference type="Proteomes" id="UP001589647"/>
    </source>
</evidence>
<reference evidence="7 8" key="1">
    <citation type="submission" date="2024-09" db="EMBL/GenBank/DDBJ databases">
        <authorList>
            <person name="Sun Q."/>
            <person name="Mori K."/>
        </authorList>
    </citation>
    <scope>NUCLEOTIDE SEQUENCE [LARGE SCALE GENOMIC DNA]</scope>
    <source>
        <strain evidence="7 8">CCM 3426</strain>
    </source>
</reference>
<keyword evidence="8" id="KW-1185">Reference proteome</keyword>
<dbReference type="InterPro" id="IPR009908">
    <property type="entry name" value="Methylamine_util_MauE"/>
</dbReference>
<keyword evidence="3 5" id="KW-1133">Transmembrane helix</keyword>
<proteinExistence type="predicted"/>
<evidence type="ECO:0000256" key="5">
    <source>
        <dbReference type="SAM" id="Phobius"/>
    </source>
</evidence>
<comment type="subcellular location">
    <subcellularLocation>
        <location evidence="1">Membrane</location>
        <topology evidence="1">Multi-pass membrane protein</topology>
    </subcellularLocation>
</comment>
<organism evidence="7 8">
    <name type="scientific">Nonomuraea spiralis</name>
    <dbReference type="NCBI Taxonomy" id="46182"/>
    <lineage>
        <taxon>Bacteria</taxon>
        <taxon>Bacillati</taxon>
        <taxon>Actinomycetota</taxon>
        <taxon>Actinomycetes</taxon>
        <taxon>Streptosporangiales</taxon>
        <taxon>Streptosporangiaceae</taxon>
        <taxon>Nonomuraea</taxon>
    </lineage>
</organism>
<evidence type="ECO:0000313" key="7">
    <source>
        <dbReference type="EMBL" id="MFB9205435.1"/>
    </source>
</evidence>
<dbReference type="EMBL" id="JBHMEI010000029">
    <property type="protein sequence ID" value="MFB9205435.1"/>
    <property type="molecule type" value="Genomic_DNA"/>
</dbReference>
<gene>
    <name evidence="7" type="ORF">ACFFV7_29870</name>
</gene>
<dbReference type="RefSeq" id="WP_189652154.1">
    <property type="nucleotide sequence ID" value="NZ_BMRC01000025.1"/>
</dbReference>
<dbReference type="Proteomes" id="UP001589647">
    <property type="component" value="Unassembled WGS sequence"/>
</dbReference>
<evidence type="ECO:0000256" key="2">
    <source>
        <dbReference type="ARBA" id="ARBA00022692"/>
    </source>
</evidence>
<keyword evidence="4 5" id="KW-0472">Membrane</keyword>
<accession>A0ABV5IN55</accession>
<comment type="caution">
    <text evidence="7">The sequence shown here is derived from an EMBL/GenBank/DDBJ whole genome shotgun (WGS) entry which is preliminary data.</text>
</comment>
<evidence type="ECO:0000259" key="6">
    <source>
        <dbReference type="Pfam" id="PF07291"/>
    </source>
</evidence>
<name>A0ABV5IN55_9ACTN</name>
<feature type="transmembrane region" description="Helical" evidence="5">
    <location>
        <begin position="142"/>
        <end position="159"/>
    </location>
</feature>
<keyword evidence="2 5" id="KW-0812">Transmembrane</keyword>
<feature type="transmembrane region" description="Helical" evidence="5">
    <location>
        <begin position="73"/>
        <end position="91"/>
    </location>
</feature>
<feature type="domain" description="Methylamine utilisation protein MauE" evidence="6">
    <location>
        <begin position="10"/>
        <end position="128"/>
    </location>
</feature>
<evidence type="ECO:0000256" key="1">
    <source>
        <dbReference type="ARBA" id="ARBA00004141"/>
    </source>
</evidence>
<protein>
    <submittedName>
        <fullName evidence="7">MauE/DoxX family redox-associated membrane protein</fullName>
    </submittedName>
</protein>
<sequence>MNLNAAVATGAAAQVVLIVVFLIATLSKTITHRELGRTISQLGPEALGRHAAIAVISVEMLAVIGLAVAPSALWPRVLIVLLALAFAGAGIRALSRGEKIKCGCFGNGGAVLGWRQVLYLPLWLALAVLAEANPPTWTGQEGLLGLAVALLAMVAWKLRAELRLLRPLREDRMVLPDPTQPEAEVHAA</sequence>
<feature type="transmembrane region" description="Helical" evidence="5">
    <location>
        <begin position="112"/>
        <end position="130"/>
    </location>
</feature>